<evidence type="ECO:0000259" key="4">
    <source>
        <dbReference type="Pfam" id="PF00248"/>
    </source>
</evidence>
<dbReference type="InterPro" id="IPR023210">
    <property type="entry name" value="NADP_OxRdtase_dom"/>
</dbReference>
<name>A0ABT1PT72_9ACTN</name>
<dbReference type="PIRSF" id="PIRSF000097">
    <property type="entry name" value="AKR"/>
    <property type="match status" value="1"/>
</dbReference>
<keyword evidence="2" id="KW-0521">NADP</keyword>
<dbReference type="PROSITE" id="PS00062">
    <property type="entry name" value="ALDOKETO_REDUCTASE_2"/>
    <property type="match status" value="1"/>
</dbReference>
<organism evidence="5 6">
    <name type="scientific">Streptomyces humicola</name>
    <dbReference type="NCBI Taxonomy" id="2953240"/>
    <lineage>
        <taxon>Bacteria</taxon>
        <taxon>Bacillati</taxon>
        <taxon>Actinomycetota</taxon>
        <taxon>Actinomycetes</taxon>
        <taxon>Kitasatosporales</taxon>
        <taxon>Streptomycetaceae</taxon>
        <taxon>Streptomyces</taxon>
    </lineage>
</organism>
<dbReference type="InterPro" id="IPR036812">
    <property type="entry name" value="NAD(P)_OxRdtase_dom_sf"/>
</dbReference>
<dbReference type="SUPFAM" id="SSF51430">
    <property type="entry name" value="NAD(P)-linked oxidoreductase"/>
    <property type="match status" value="1"/>
</dbReference>
<dbReference type="Proteomes" id="UP001057702">
    <property type="component" value="Unassembled WGS sequence"/>
</dbReference>
<dbReference type="PROSITE" id="PS00798">
    <property type="entry name" value="ALDOKETO_REDUCTASE_1"/>
    <property type="match status" value="1"/>
</dbReference>
<proteinExistence type="inferred from homology"/>
<comment type="caution">
    <text evidence="5">The sequence shown here is derived from an EMBL/GenBank/DDBJ whole genome shotgun (WGS) entry which is preliminary data.</text>
</comment>
<gene>
    <name evidence="5" type="ORF">NGB36_09585</name>
</gene>
<feature type="domain" description="NADP-dependent oxidoreductase" evidence="4">
    <location>
        <begin position="18"/>
        <end position="261"/>
    </location>
</feature>
<keyword evidence="6" id="KW-1185">Reference proteome</keyword>
<dbReference type="PROSITE" id="PS00063">
    <property type="entry name" value="ALDOKETO_REDUCTASE_3"/>
    <property type="match status" value="1"/>
</dbReference>
<protein>
    <submittedName>
        <fullName evidence="5">Aldo/keto reductase</fullName>
    </submittedName>
</protein>
<dbReference type="PRINTS" id="PR00069">
    <property type="entry name" value="ALDKETRDTASE"/>
</dbReference>
<comment type="similarity">
    <text evidence="1">Belongs to the aldo/keto reductase family.</text>
</comment>
<dbReference type="InterPro" id="IPR018170">
    <property type="entry name" value="Aldo/ket_reductase_CS"/>
</dbReference>
<evidence type="ECO:0000313" key="6">
    <source>
        <dbReference type="Proteomes" id="UP001057702"/>
    </source>
</evidence>
<accession>A0ABT1PT72</accession>
<dbReference type="EMBL" id="JANFNG010000005">
    <property type="protein sequence ID" value="MCQ4080846.1"/>
    <property type="molecule type" value="Genomic_DNA"/>
</dbReference>
<dbReference type="CDD" id="cd19132">
    <property type="entry name" value="AKR_AKR5D1_E1"/>
    <property type="match status" value="1"/>
</dbReference>
<keyword evidence="3" id="KW-0560">Oxidoreductase</keyword>
<evidence type="ECO:0000313" key="5">
    <source>
        <dbReference type="EMBL" id="MCQ4080846.1"/>
    </source>
</evidence>
<dbReference type="PANTHER" id="PTHR43827:SF3">
    <property type="entry name" value="NADP-DEPENDENT OXIDOREDUCTASE DOMAIN-CONTAINING PROTEIN"/>
    <property type="match status" value="1"/>
</dbReference>
<evidence type="ECO:0000256" key="3">
    <source>
        <dbReference type="ARBA" id="ARBA00023002"/>
    </source>
</evidence>
<dbReference type="PANTHER" id="PTHR43827">
    <property type="entry name" value="2,5-DIKETO-D-GLUCONIC ACID REDUCTASE"/>
    <property type="match status" value="1"/>
</dbReference>
<reference evidence="5" key="1">
    <citation type="submission" date="2022-06" db="EMBL/GenBank/DDBJ databases">
        <title>Draft genome sequence of Streptomyces sp. RB6PN25 isolated from peat swamp forest in Thailand.</title>
        <authorList>
            <person name="Duangmal K."/>
            <person name="Klaysubun C."/>
        </authorList>
    </citation>
    <scope>NUCLEOTIDE SEQUENCE</scope>
    <source>
        <strain evidence="5">RB6PN25</strain>
    </source>
</reference>
<dbReference type="Pfam" id="PF00248">
    <property type="entry name" value="Aldo_ket_red"/>
    <property type="match status" value="1"/>
</dbReference>
<evidence type="ECO:0000256" key="1">
    <source>
        <dbReference type="ARBA" id="ARBA00007905"/>
    </source>
</evidence>
<evidence type="ECO:0000256" key="2">
    <source>
        <dbReference type="ARBA" id="ARBA00022857"/>
    </source>
</evidence>
<dbReference type="InterPro" id="IPR020471">
    <property type="entry name" value="AKR"/>
</dbReference>
<dbReference type="RefSeq" id="WP_255919754.1">
    <property type="nucleotide sequence ID" value="NZ_JANFNG010000005.1"/>
</dbReference>
<dbReference type="Gene3D" id="3.20.20.100">
    <property type="entry name" value="NADP-dependent oxidoreductase domain"/>
    <property type="match status" value="1"/>
</dbReference>
<sequence>MSMVPSRVLSDGVSIPVIGFGTYPLAGSQAETAVRGALEAGYRLIDTAASYGNENSVGRAVAASGLPREEVFLTTKLRGRDHGYDQTLAAFADSAKRLGVDYVDLYLIHWPLPRLDAYVDSWRAMIKLREQGLVRSIGVSNFTARQIDRLYDETGVLPSVNQIEMHPYFPQPQQRAVHAARNITTQSWSPLGRGSDLLAEPAVVETARRHGVSPAQVVLRWHLQLDALPIPKSASPARQRANVDLFGFTLTEAEVASLSALMRSRTGGDPEKHEEF</sequence>